<dbReference type="Pfam" id="PF05699">
    <property type="entry name" value="Dimer_Tnp_hAT"/>
    <property type="match status" value="1"/>
</dbReference>
<reference evidence="3" key="1">
    <citation type="submission" date="2021-02" db="EMBL/GenBank/DDBJ databases">
        <authorList>
            <person name="Nowell W R."/>
        </authorList>
    </citation>
    <scope>NUCLEOTIDE SEQUENCE</scope>
</reference>
<dbReference type="PANTHER" id="PTHR46289:SF14">
    <property type="entry name" value="DUF4371 DOMAIN-CONTAINING PROTEIN"/>
    <property type="match status" value="1"/>
</dbReference>
<name>A0A819S813_9BILA</name>
<keyword evidence="1" id="KW-1133">Transmembrane helix</keyword>
<comment type="caution">
    <text evidence="3">The sequence shown here is derived from an EMBL/GenBank/DDBJ whole genome shotgun (WGS) entry which is preliminary data.</text>
</comment>
<organism evidence="3 4">
    <name type="scientific">Rotaria sordida</name>
    <dbReference type="NCBI Taxonomy" id="392033"/>
    <lineage>
        <taxon>Eukaryota</taxon>
        <taxon>Metazoa</taxon>
        <taxon>Spiralia</taxon>
        <taxon>Gnathifera</taxon>
        <taxon>Rotifera</taxon>
        <taxon>Eurotatoria</taxon>
        <taxon>Bdelloidea</taxon>
        <taxon>Philodinida</taxon>
        <taxon>Philodinidae</taxon>
        <taxon>Rotaria</taxon>
    </lineage>
</organism>
<gene>
    <name evidence="3" type="ORF">OTI717_LOCUS31984</name>
</gene>
<dbReference type="GO" id="GO:0046983">
    <property type="term" value="F:protein dimerization activity"/>
    <property type="evidence" value="ECO:0007669"/>
    <property type="project" value="InterPro"/>
</dbReference>
<evidence type="ECO:0000256" key="1">
    <source>
        <dbReference type="SAM" id="Phobius"/>
    </source>
</evidence>
<protein>
    <recommendedName>
        <fullName evidence="2">HAT C-terminal dimerisation domain-containing protein</fullName>
    </recommendedName>
</protein>
<keyword evidence="1" id="KW-0812">Transmembrane</keyword>
<dbReference type="Proteomes" id="UP000663823">
    <property type="component" value="Unassembled WGS sequence"/>
</dbReference>
<evidence type="ECO:0000313" key="3">
    <source>
        <dbReference type="EMBL" id="CAF4057702.1"/>
    </source>
</evidence>
<accession>A0A819S813</accession>
<dbReference type="InterPro" id="IPR052958">
    <property type="entry name" value="IFN-induced_PKR_regulator"/>
</dbReference>
<evidence type="ECO:0000313" key="4">
    <source>
        <dbReference type="Proteomes" id="UP000663823"/>
    </source>
</evidence>
<keyword evidence="1" id="KW-0472">Membrane</keyword>
<dbReference type="AlphaFoldDB" id="A0A819S813"/>
<dbReference type="InterPro" id="IPR008906">
    <property type="entry name" value="HATC_C_dom"/>
</dbReference>
<proteinExistence type="predicted"/>
<evidence type="ECO:0000259" key="2">
    <source>
        <dbReference type="Pfam" id="PF05699"/>
    </source>
</evidence>
<dbReference type="EMBL" id="CAJOAX010009522">
    <property type="protein sequence ID" value="CAF4057702.1"/>
    <property type="molecule type" value="Genomic_DNA"/>
</dbReference>
<feature type="domain" description="HAT C-terminal dimerisation" evidence="2">
    <location>
        <begin position="17"/>
        <end position="77"/>
    </location>
</feature>
<dbReference type="PANTHER" id="PTHR46289">
    <property type="entry name" value="52 KDA REPRESSOR OF THE INHIBITOR OF THE PROTEIN KINASE-LIKE PROTEIN-RELATED"/>
    <property type="match status" value="1"/>
</dbReference>
<sequence>MNDNWKNKWLNELIKETDNVLFPNVRYLLIFLAALPVSTASAERSFSQLSRIKNYCRSTTKQNRLNGFAAAYIHKDLDINSSEILTLYTQMHHRRLDFGTCI</sequence>
<feature type="transmembrane region" description="Helical" evidence="1">
    <location>
        <begin position="20"/>
        <end position="42"/>
    </location>
</feature>